<comment type="caution">
    <text evidence="7">The sequence shown here is derived from an EMBL/GenBank/DDBJ whole genome shotgun (WGS) entry which is preliminary data.</text>
</comment>
<keyword evidence="8" id="KW-1185">Reference proteome</keyword>
<reference evidence="7 8" key="1">
    <citation type="submission" date="2023-06" db="EMBL/GenBank/DDBJ databases">
        <title>Thiopseudomonas sp. CY1220 draft genome sequence.</title>
        <authorList>
            <person name="Zhao G."/>
            <person name="An M."/>
        </authorList>
    </citation>
    <scope>NUCLEOTIDE SEQUENCE [LARGE SCALE GENOMIC DNA]</scope>
    <source>
        <strain evidence="7 8">CY1220</strain>
    </source>
</reference>
<dbReference type="InterPro" id="IPR002321">
    <property type="entry name" value="Cyt_c_II"/>
</dbReference>
<dbReference type="EMBL" id="JAUCDY010000001">
    <property type="protein sequence ID" value="MDM7856732.1"/>
    <property type="molecule type" value="Genomic_DNA"/>
</dbReference>
<keyword evidence="2" id="KW-0349">Heme</keyword>
<dbReference type="Gene3D" id="1.20.120.10">
    <property type="entry name" value="Cytochrome c/b562"/>
    <property type="match status" value="1"/>
</dbReference>
<dbReference type="RefSeq" id="WP_289409308.1">
    <property type="nucleotide sequence ID" value="NZ_JAUCDY010000001.1"/>
</dbReference>
<proteinExistence type="predicted"/>
<keyword evidence="3" id="KW-0479">Metal-binding</keyword>
<dbReference type="Pfam" id="PF01322">
    <property type="entry name" value="Cytochrom_C_2"/>
    <property type="match status" value="1"/>
</dbReference>
<evidence type="ECO:0000256" key="3">
    <source>
        <dbReference type="ARBA" id="ARBA00022723"/>
    </source>
</evidence>
<protein>
    <submittedName>
        <fullName evidence="7">Cytochrome c</fullName>
    </submittedName>
</protein>
<evidence type="ECO:0000256" key="4">
    <source>
        <dbReference type="ARBA" id="ARBA00022982"/>
    </source>
</evidence>
<keyword evidence="1" id="KW-0813">Transport</keyword>
<evidence type="ECO:0000313" key="8">
    <source>
        <dbReference type="Proteomes" id="UP001241056"/>
    </source>
</evidence>
<evidence type="ECO:0000256" key="6">
    <source>
        <dbReference type="SAM" id="SignalP"/>
    </source>
</evidence>
<dbReference type="PROSITE" id="PS51009">
    <property type="entry name" value="CYTCII"/>
    <property type="match status" value="1"/>
</dbReference>
<feature type="chain" id="PRO_5046744311" evidence="6">
    <location>
        <begin position="23"/>
        <end position="156"/>
    </location>
</feature>
<dbReference type="Proteomes" id="UP001241056">
    <property type="component" value="Unassembled WGS sequence"/>
</dbReference>
<dbReference type="PIRSF" id="PIRSF000027">
    <property type="entry name" value="Cytc_c_prime"/>
    <property type="match status" value="1"/>
</dbReference>
<keyword evidence="6" id="KW-0732">Signal</keyword>
<dbReference type="InterPro" id="IPR015984">
    <property type="entry name" value="Cyt_c_prime_subgr"/>
</dbReference>
<gene>
    <name evidence="7" type="ORF">QEZ41_00305</name>
</gene>
<dbReference type="InterPro" id="IPR010980">
    <property type="entry name" value="Cyt_c/b562"/>
</dbReference>
<organism evidence="7 8">
    <name type="scientific">Thiopseudomonas acetoxidans</name>
    <dbReference type="NCBI Taxonomy" id="3041622"/>
    <lineage>
        <taxon>Bacteria</taxon>
        <taxon>Pseudomonadati</taxon>
        <taxon>Pseudomonadota</taxon>
        <taxon>Gammaproteobacteria</taxon>
        <taxon>Pseudomonadales</taxon>
        <taxon>Pseudomonadaceae</taxon>
        <taxon>Thiopseudomonas</taxon>
    </lineage>
</organism>
<evidence type="ECO:0000256" key="5">
    <source>
        <dbReference type="ARBA" id="ARBA00023004"/>
    </source>
</evidence>
<name>A0ABT7SKM5_9GAMM</name>
<feature type="signal peptide" evidence="6">
    <location>
        <begin position="1"/>
        <end position="22"/>
    </location>
</feature>
<dbReference type="PRINTS" id="PR00608">
    <property type="entry name" value="CYTCHROMECII"/>
</dbReference>
<dbReference type="SUPFAM" id="SSF47175">
    <property type="entry name" value="Cytochromes"/>
    <property type="match status" value="1"/>
</dbReference>
<evidence type="ECO:0000313" key="7">
    <source>
        <dbReference type="EMBL" id="MDM7856732.1"/>
    </source>
</evidence>
<accession>A0ABT7SKM5</accession>
<evidence type="ECO:0000256" key="2">
    <source>
        <dbReference type="ARBA" id="ARBA00022617"/>
    </source>
</evidence>
<dbReference type="InterPro" id="IPR012127">
    <property type="entry name" value="Cyt_c_prime"/>
</dbReference>
<evidence type="ECO:0000256" key="1">
    <source>
        <dbReference type="ARBA" id="ARBA00022448"/>
    </source>
</evidence>
<sequence>MRKLVLGSMSALLIATSLQANAQPDPEEQIIFRKAGYSFMSWNMGKIKAMAIDGTMAWDPAQVQAAANSIAATANSGMGALFTPGTEKSIGDTKTNVRPEMFTDMEGVGKVAMAFSKAANELAEVAKTGDKAAIIKAFAATGDSCKGCHDKYREKM</sequence>
<keyword evidence="4" id="KW-0249">Electron transport</keyword>
<keyword evidence="5" id="KW-0408">Iron</keyword>